<organism evidence="3 4">
    <name type="scientific">Opisthorchis felineus</name>
    <dbReference type="NCBI Taxonomy" id="147828"/>
    <lineage>
        <taxon>Eukaryota</taxon>
        <taxon>Metazoa</taxon>
        <taxon>Spiralia</taxon>
        <taxon>Lophotrochozoa</taxon>
        <taxon>Platyhelminthes</taxon>
        <taxon>Trematoda</taxon>
        <taxon>Digenea</taxon>
        <taxon>Opisthorchiida</taxon>
        <taxon>Opisthorchiata</taxon>
        <taxon>Opisthorchiidae</taxon>
        <taxon>Opisthorchis</taxon>
    </lineage>
</organism>
<accession>A0A4S2MAI0</accession>
<gene>
    <name evidence="3" type="ORF">CRM22_002435</name>
</gene>
<reference evidence="3 4" key="1">
    <citation type="journal article" date="2019" name="BMC Genomics">
        <title>New insights from Opisthorchis felineus genome: update on genomics of the epidemiologically important liver flukes.</title>
        <authorList>
            <person name="Ershov N.I."/>
            <person name="Mordvinov V.A."/>
            <person name="Prokhortchouk E.B."/>
            <person name="Pakharukova M.Y."/>
            <person name="Gunbin K.V."/>
            <person name="Ustyantsev K."/>
            <person name="Genaev M.A."/>
            <person name="Blinov A.G."/>
            <person name="Mazur A."/>
            <person name="Boulygina E."/>
            <person name="Tsygankova S."/>
            <person name="Khrameeva E."/>
            <person name="Chekanov N."/>
            <person name="Fan G."/>
            <person name="Xiao A."/>
            <person name="Zhang H."/>
            <person name="Xu X."/>
            <person name="Yang H."/>
            <person name="Solovyev V."/>
            <person name="Lee S.M."/>
            <person name="Liu X."/>
            <person name="Afonnikov D.A."/>
            <person name="Skryabin K.G."/>
        </authorList>
    </citation>
    <scope>NUCLEOTIDE SEQUENCE [LARGE SCALE GENOMIC DNA]</scope>
    <source>
        <strain evidence="3">AK-0245</strain>
        <tissue evidence="3">Whole organism</tissue>
    </source>
</reference>
<dbReference type="PROSITE" id="PS50106">
    <property type="entry name" value="PDZ"/>
    <property type="match status" value="2"/>
</dbReference>
<evidence type="ECO:0000313" key="4">
    <source>
        <dbReference type="Proteomes" id="UP000308267"/>
    </source>
</evidence>
<dbReference type="Proteomes" id="UP000308267">
    <property type="component" value="Unassembled WGS sequence"/>
</dbReference>
<dbReference type="InterPro" id="IPR051109">
    <property type="entry name" value="MAM_complex_regulator"/>
</dbReference>
<dbReference type="InterPro" id="IPR036034">
    <property type="entry name" value="PDZ_sf"/>
</dbReference>
<evidence type="ECO:0000259" key="2">
    <source>
        <dbReference type="PROSITE" id="PS50106"/>
    </source>
</evidence>
<dbReference type="AlphaFoldDB" id="A0A4S2MAI0"/>
<dbReference type="Gene3D" id="2.30.42.10">
    <property type="match status" value="2"/>
</dbReference>
<feature type="domain" description="PDZ" evidence="2">
    <location>
        <begin position="389"/>
        <end position="469"/>
    </location>
</feature>
<name>A0A4S2MAI0_OPIFE</name>
<dbReference type="InterPro" id="IPR001478">
    <property type="entry name" value="PDZ"/>
</dbReference>
<dbReference type="SUPFAM" id="SSF50156">
    <property type="entry name" value="PDZ domain-like"/>
    <property type="match status" value="2"/>
</dbReference>
<dbReference type="SMART" id="SM00228">
    <property type="entry name" value="PDZ"/>
    <property type="match status" value="2"/>
</dbReference>
<sequence>MATITGPGYSFISNDLHHPGVESVVLSVSDRPLVVEYKKHAPSVQKTANRLQNATLTKQAKENEFSNKAPSERKLRRRFPITRLRNSLSSDAIKVLFARSATVRLDNGNPLGSRDSSASSISSCSLSPNCESNIPLLQAVRSKSVQRFRLSDGRSAKSKAFCHSEGCNEPSSLRRSSCISSKAKHVWAILERTFGTSSRLPKSKSVGSLRTMPLPMETFDEKGSGSHANYLTNQSLRKSAKLHTTQDHSSFANFTGCLRKCAHQSVEQIPLQEGTHPIMPVSNAVRQTFSSRVAVPSQLPLTNKFLTQDSHCPTCTSLLAELQNPSVNYGTAKCMGLKEEKPLHPLLHSADGTFMSNHLSASLSPKANQMQNEPVHLVCPNNSLPEVREVTLVRRNVGHRFGMRIESLGCGIYVTTVLRNSPASTAGLKVGDELLAIDGEPVSHMSTLGATERVRSSASEVLRITYRPRTPVTCIREVAVKKVDGRVGIRLKRRKEGLFVDVVLPCSAASNAGIREGDELIRVNNQPMNGWSQDAASQLLRDFPNGENMILYIRQIHPFSNCHETNHPMNNFHYKEHGIPNRTTSLEILRETDERTPNHQVATKTGNHLVNRRYPSRNACETSNLLDQCGYEPHSVFLRNASHHTQNEDPFREHQSPRSGHLQNGSFGMVNSLSDWAVRYRNNYENK</sequence>
<dbReference type="STRING" id="147828.A0A4S2MAI0"/>
<comment type="caution">
    <text evidence="3">The sequence shown here is derived from an EMBL/GenBank/DDBJ whole genome shotgun (WGS) entry which is preliminary data.</text>
</comment>
<evidence type="ECO:0000256" key="1">
    <source>
        <dbReference type="SAM" id="MobiDB-lite"/>
    </source>
</evidence>
<feature type="domain" description="PDZ" evidence="2">
    <location>
        <begin position="477"/>
        <end position="555"/>
    </location>
</feature>
<dbReference type="PANTHER" id="PTHR14063">
    <property type="entry name" value="PROTEIN LIN-7 HOMOLOG"/>
    <property type="match status" value="1"/>
</dbReference>
<dbReference type="OrthoDB" id="7734647at2759"/>
<keyword evidence="4" id="KW-1185">Reference proteome</keyword>
<dbReference type="Pfam" id="PF00595">
    <property type="entry name" value="PDZ"/>
    <property type="match status" value="2"/>
</dbReference>
<feature type="region of interest" description="Disordered" evidence="1">
    <location>
        <begin position="645"/>
        <end position="666"/>
    </location>
</feature>
<feature type="compositionally biased region" description="Basic and acidic residues" evidence="1">
    <location>
        <begin position="645"/>
        <end position="656"/>
    </location>
</feature>
<proteinExistence type="predicted"/>
<evidence type="ECO:0000313" key="3">
    <source>
        <dbReference type="EMBL" id="TGZ71829.1"/>
    </source>
</evidence>
<dbReference type="EMBL" id="SJOL01004305">
    <property type="protein sequence ID" value="TGZ71829.1"/>
    <property type="molecule type" value="Genomic_DNA"/>
</dbReference>
<protein>
    <recommendedName>
        <fullName evidence="2">PDZ domain-containing protein</fullName>
    </recommendedName>
</protein>
<feature type="compositionally biased region" description="Polar residues" evidence="1">
    <location>
        <begin position="657"/>
        <end position="666"/>
    </location>
</feature>
<dbReference type="CDD" id="cd00136">
    <property type="entry name" value="PDZ_canonical"/>
    <property type="match status" value="1"/>
</dbReference>